<gene>
    <name evidence="2" type="ORF">GPM918_LOCUS41765</name>
    <name evidence="1" type="ORF">OVA965_LOCUS39161</name>
    <name evidence="4" type="ORF">SRO942_LOCUS42873</name>
    <name evidence="3" type="ORF">TMI583_LOCUS40428</name>
</gene>
<evidence type="ECO:0000313" key="1">
    <source>
        <dbReference type="EMBL" id="CAF1548570.1"/>
    </source>
</evidence>
<evidence type="ECO:0000313" key="3">
    <source>
        <dbReference type="EMBL" id="CAF4338128.1"/>
    </source>
</evidence>
<proteinExistence type="predicted"/>
<dbReference type="Proteomes" id="UP000677228">
    <property type="component" value="Unassembled WGS sequence"/>
</dbReference>
<comment type="caution">
    <text evidence="2">The sequence shown here is derived from an EMBL/GenBank/DDBJ whole genome shotgun (WGS) entry which is preliminary data.</text>
</comment>
<evidence type="ECO:0000313" key="5">
    <source>
        <dbReference type="Proteomes" id="UP000663829"/>
    </source>
</evidence>
<keyword evidence="5" id="KW-1185">Reference proteome</keyword>
<evidence type="ECO:0000313" key="2">
    <source>
        <dbReference type="EMBL" id="CAF1591101.1"/>
    </source>
</evidence>
<dbReference type="Gene3D" id="3.80.10.10">
    <property type="entry name" value="Ribonuclease Inhibitor"/>
    <property type="match status" value="1"/>
</dbReference>
<dbReference type="EMBL" id="CAJNOQ010033674">
    <property type="protein sequence ID" value="CAF1591101.1"/>
    <property type="molecule type" value="Genomic_DNA"/>
</dbReference>
<reference evidence="2" key="1">
    <citation type="submission" date="2021-02" db="EMBL/GenBank/DDBJ databases">
        <authorList>
            <person name="Nowell W R."/>
        </authorList>
    </citation>
    <scope>NUCLEOTIDE SEQUENCE</scope>
</reference>
<dbReference type="SUPFAM" id="SSF52047">
    <property type="entry name" value="RNI-like"/>
    <property type="match status" value="1"/>
</dbReference>
<dbReference type="Proteomes" id="UP000682733">
    <property type="component" value="Unassembled WGS sequence"/>
</dbReference>
<dbReference type="EMBL" id="CAJOBC010099836">
    <property type="protein sequence ID" value="CAF4463267.1"/>
    <property type="molecule type" value="Genomic_DNA"/>
</dbReference>
<organism evidence="2 5">
    <name type="scientific">Didymodactylos carnosus</name>
    <dbReference type="NCBI Taxonomy" id="1234261"/>
    <lineage>
        <taxon>Eukaryota</taxon>
        <taxon>Metazoa</taxon>
        <taxon>Spiralia</taxon>
        <taxon>Gnathifera</taxon>
        <taxon>Rotifera</taxon>
        <taxon>Eurotatoria</taxon>
        <taxon>Bdelloidea</taxon>
        <taxon>Philodinida</taxon>
        <taxon>Philodinidae</taxon>
        <taxon>Didymodactylos</taxon>
    </lineage>
</organism>
<dbReference type="AlphaFoldDB" id="A0A816A0G6"/>
<dbReference type="Proteomes" id="UP000663829">
    <property type="component" value="Unassembled WGS sequence"/>
</dbReference>
<accession>A0A816A0G6</accession>
<sequence>MLSDLRHFYSSITSLGTDKILAALPKSTLQTLSMKLIELNLALSDQFISVINLSISYCSIQKLCQFFRYVPKLKYLNVQHFHQFDDLELKEKVVNLTNEYIAIHLKHLIIHDFMGSFDSLEILLKKIPNLKSLTISAYSDNEEDIIDACRWQHLITSSLPFLDVFKFMFSVLFLSEIYDIGNRLLPFQSDFWHQQHHWYIECAFSNERILIYTTPYLSNEYFLQSYTKIYCNTSNTTIDP</sequence>
<name>A0A816A0G6_9BILA</name>
<dbReference type="EMBL" id="CAJOBA010062459">
    <property type="protein sequence ID" value="CAF4338128.1"/>
    <property type="molecule type" value="Genomic_DNA"/>
</dbReference>
<dbReference type="EMBL" id="CAJNOK010040030">
    <property type="protein sequence ID" value="CAF1548570.1"/>
    <property type="molecule type" value="Genomic_DNA"/>
</dbReference>
<protein>
    <submittedName>
        <fullName evidence="2">Uncharacterized protein</fullName>
    </submittedName>
</protein>
<dbReference type="Proteomes" id="UP000681722">
    <property type="component" value="Unassembled WGS sequence"/>
</dbReference>
<dbReference type="InterPro" id="IPR032675">
    <property type="entry name" value="LRR_dom_sf"/>
</dbReference>
<dbReference type="OrthoDB" id="10507486at2759"/>
<evidence type="ECO:0000313" key="4">
    <source>
        <dbReference type="EMBL" id="CAF4463267.1"/>
    </source>
</evidence>